<sequence length="449" mass="51521">MAPKDENKSTLAIHQQVILGGLARFSIISTTLLIPLDVVQMRYRYPDTWCVKMFRIMVSCKGGPGPYEVLSARMLQKRIFSSLRWGIYYCRYVAHKKSCALKNVCPLYQGTYLLNKRPIVLQAIEHGNEAAVLDYLHERRRMRERKMISILREKVSSKIHAFFHAGLSKPWAMDALQATVIASALLHPLDVFKVRLQLYPEAWGLSLLRNMLRCEGLRAPYTGLSASILRQATYTTTRLGAYTCLYENHRRSYHSAPALSDKLAFGVYAGVVGAIVGCPAEIILVRMMADGPVDPYRRYRNVVDAFMKIWQTEGFNNLWRGATLTTAKSVVISVSQIGTYSQARKYLVEKKRANGFFLHLYTSMLSSFVTAIVTMPLDTFKTRYQVNSKGTHRDVYQKVRQESGMLSLYRGFTPYYLRLTVHTLVTFYLLETLYQAHRKKMKKRSRKQS</sequence>
<dbReference type="Proteomes" id="UP001231649">
    <property type="component" value="Chromosome 17"/>
</dbReference>
<reference evidence="1" key="1">
    <citation type="submission" date="2023-03" db="EMBL/GenBank/DDBJ databases">
        <title>Chromosome-level genomes of two armyworms, Mythimna separata and Mythimna loreyi, provide insights into the biosynthesis and reception of sex pheromones.</title>
        <authorList>
            <person name="Zhao H."/>
        </authorList>
    </citation>
    <scope>NUCLEOTIDE SEQUENCE</scope>
    <source>
        <strain evidence="1">BeijingLab</strain>
    </source>
</reference>
<comment type="caution">
    <text evidence="1">The sequence shown here is derived from an EMBL/GenBank/DDBJ whole genome shotgun (WGS) entry which is preliminary data.</text>
</comment>
<gene>
    <name evidence="1" type="ORF">PYW08_005252</name>
</gene>
<accession>A0ACC2QFP2</accession>
<protein>
    <submittedName>
        <fullName evidence="1">Uncharacterized protein</fullName>
    </submittedName>
</protein>
<organism evidence="1 2">
    <name type="scientific">Mythimna loreyi</name>
    <dbReference type="NCBI Taxonomy" id="667449"/>
    <lineage>
        <taxon>Eukaryota</taxon>
        <taxon>Metazoa</taxon>
        <taxon>Ecdysozoa</taxon>
        <taxon>Arthropoda</taxon>
        <taxon>Hexapoda</taxon>
        <taxon>Insecta</taxon>
        <taxon>Pterygota</taxon>
        <taxon>Neoptera</taxon>
        <taxon>Endopterygota</taxon>
        <taxon>Lepidoptera</taxon>
        <taxon>Glossata</taxon>
        <taxon>Ditrysia</taxon>
        <taxon>Noctuoidea</taxon>
        <taxon>Noctuidae</taxon>
        <taxon>Noctuinae</taxon>
        <taxon>Hadenini</taxon>
        <taxon>Mythimna</taxon>
    </lineage>
</organism>
<dbReference type="EMBL" id="CM056793">
    <property type="protein sequence ID" value="KAJ8715271.1"/>
    <property type="molecule type" value="Genomic_DNA"/>
</dbReference>
<evidence type="ECO:0000313" key="2">
    <source>
        <dbReference type="Proteomes" id="UP001231649"/>
    </source>
</evidence>
<name>A0ACC2QFP2_9NEOP</name>
<proteinExistence type="predicted"/>
<evidence type="ECO:0000313" key="1">
    <source>
        <dbReference type="EMBL" id="KAJ8715271.1"/>
    </source>
</evidence>
<keyword evidence="2" id="KW-1185">Reference proteome</keyword>